<keyword evidence="2" id="KW-1185">Reference proteome</keyword>
<feature type="non-terminal residue" evidence="1">
    <location>
        <position position="1"/>
    </location>
</feature>
<protein>
    <submittedName>
        <fullName evidence="1">Uncharacterized protein</fullName>
    </submittedName>
</protein>
<comment type="caution">
    <text evidence="1">The sequence shown here is derived from an EMBL/GenBank/DDBJ whole genome shotgun (WGS) entry which is preliminary data.</text>
</comment>
<proteinExistence type="predicted"/>
<dbReference type="EMBL" id="JASCZI010274199">
    <property type="protein sequence ID" value="MED6225768.1"/>
    <property type="molecule type" value="Genomic_DNA"/>
</dbReference>
<organism evidence="1 2">
    <name type="scientific">Stylosanthes scabra</name>
    <dbReference type="NCBI Taxonomy" id="79078"/>
    <lineage>
        <taxon>Eukaryota</taxon>
        <taxon>Viridiplantae</taxon>
        <taxon>Streptophyta</taxon>
        <taxon>Embryophyta</taxon>
        <taxon>Tracheophyta</taxon>
        <taxon>Spermatophyta</taxon>
        <taxon>Magnoliopsida</taxon>
        <taxon>eudicotyledons</taxon>
        <taxon>Gunneridae</taxon>
        <taxon>Pentapetalae</taxon>
        <taxon>rosids</taxon>
        <taxon>fabids</taxon>
        <taxon>Fabales</taxon>
        <taxon>Fabaceae</taxon>
        <taxon>Papilionoideae</taxon>
        <taxon>50 kb inversion clade</taxon>
        <taxon>dalbergioids sensu lato</taxon>
        <taxon>Dalbergieae</taxon>
        <taxon>Pterocarpus clade</taxon>
        <taxon>Stylosanthes</taxon>
    </lineage>
</organism>
<accession>A0ABU6ZUS6</accession>
<reference evidence="1 2" key="1">
    <citation type="journal article" date="2023" name="Plants (Basel)">
        <title>Bridging the Gap: Combining Genomics and Transcriptomics Approaches to Understand Stylosanthes scabra, an Orphan Legume from the Brazilian Caatinga.</title>
        <authorList>
            <person name="Ferreira-Neto J.R.C."/>
            <person name="da Silva M.D."/>
            <person name="Binneck E."/>
            <person name="de Melo N.F."/>
            <person name="da Silva R.H."/>
            <person name="de Melo A.L.T.M."/>
            <person name="Pandolfi V."/>
            <person name="Bustamante F.O."/>
            <person name="Brasileiro-Vidal A.C."/>
            <person name="Benko-Iseppon A.M."/>
        </authorList>
    </citation>
    <scope>NUCLEOTIDE SEQUENCE [LARGE SCALE GENOMIC DNA]</scope>
    <source>
        <tissue evidence="1">Leaves</tissue>
    </source>
</reference>
<evidence type="ECO:0000313" key="1">
    <source>
        <dbReference type="EMBL" id="MED6225768.1"/>
    </source>
</evidence>
<name>A0ABU6ZUS6_9FABA</name>
<gene>
    <name evidence="1" type="ORF">PIB30_096911</name>
</gene>
<evidence type="ECO:0000313" key="2">
    <source>
        <dbReference type="Proteomes" id="UP001341840"/>
    </source>
</evidence>
<sequence length="126" mass="13441">TAEITPGHQKLAPGRELYELLVLNQVSHVCTSKLAPGVSSRRLGLVCSRLGMSKAESGRLGVQHWALGAESGRLGAGYLALACLGVQLFCCNFPRVVLGSNQLSTIDIYIPNRSPGRKLSNVIGIR</sequence>
<dbReference type="Proteomes" id="UP001341840">
    <property type="component" value="Unassembled WGS sequence"/>
</dbReference>